<organism evidence="2 4">
    <name type="scientific">Adineta steineri</name>
    <dbReference type="NCBI Taxonomy" id="433720"/>
    <lineage>
        <taxon>Eukaryota</taxon>
        <taxon>Metazoa</taxon>
        <taxon>Spiralia</taxon>
        <taxon>Gnathifera</taxon>
        <taxon>Rotifera</taxon>
        <taxon>Eurotatoria</taxon>
        <taxon>Bdelloidea</taxon>
        <taxon>Adinetida</taxon>
        <taxon>Adinetidae</taxon>
        <taxon>Adineta</taxon>
    </lineage>
</organism>
<evidence type="ECO:0000313" key="2">
    <source>
        <dbReference type="EMBL" id="CAF0782314.1"/>
    </source>
</evidence>
<name>A0A813RKI4_9BILA</name>
<dbReference type="InterPro" id="IPR025659">
    <property type="entry name" value="Tubby-like_C"/>
</dbReference>
<dbReference type="SUPFAM" id="SSF54518">
    <property type="entry name" value="Tubby C-terminal domain-like"/>
    <property type="match status" value="1"/>
</dbReference>
<comment type="similarity">
    <text evidence="1">Belongs to the LOR family.</text>
</comment>
<dbReference type="Proteomes" id="UP000663860">
    <property type="component" value="Unassembled WGS sequence"/>
</dbReference>
<evidence type="ECO:0000256" key="1">
    <source>
        <dbReference type="ARBA" id="ARBA00005437"/>
    </source>
</evidence>
<sequence>MKFTIKTEDFSAKFVVYDNEDLERYLVKNEMDAVMRKLTIFDLADNVVCTVEKKFFTLRPTYVIHNRHNELVANIRKKLNLLHPQFTITSELDEIKFHTTGDYFGEVFSITTKDEKDILATITRKSGYTIDIIDDEHDAPAIIAVVIIIHLCCHLTKDE</sequence>
<evidence type="ECO:0000313" key="3">
    <source>
        <dbReference type="EMBL" id="CAF3509160.1"/>
    </source>
</evidence>
<dbReference type="Pfam" id="PF04525">
    <property type="entry name" value="LOR"/>
    <property type="match status" value="1"/>
</dbReference>
<gene>
    <name evidence="2" type="ORF">IZO911_LOCUS5916</name>
    <name evidence="3" type="ORF">KXQ929_LOCUS511</name>
</gene>
<dbReference type="AlphaFoldDB" id="A0A813RKI4"/>
<dbReference type="Gene3D" id="2.40.160.200">
    <property type="entry name" value="LURP1-related"/>
    <property type="match status" value="1"/>
</dbReference>
<dbReference type="EMBL" id="CAJOBB010000011">
    <property type="protein sequence ID" value="CAF3509160.1"/>
    <property type="molecule type" value="Genomic_DNA"/>
</dbReference>
<dbReference type="Proteomes" id="UP000663868">
    <property type="component" value="Unassembled WGS sequence"/>
</dbReference>
<proteinExistence type="inferred from homology"/>
<protein>
    <submittedName>
        <fullName evidence="2">Uncharacterized protein</fullName>
    </submittedName>
</protein>
<dbReference type="InterPro" id="IPR038595">
    <property type="entry name" value="LOR_sf"/>
</dbReference>
<reference evidence="2" key="1">
    <citation type="submission" date="2021-02" db="EMBL/GenBank/DDBJ databases">
        <authorList>
            <person name="Nowell W R."/>
        </authorList>
    </citation>
    <scope>NUCLEOTIDE SEQUENCE</scope>
</reference>
<evidence type="ECO:0000313" key="4">
    <source>
        <dbReference type="Proteomes" id="UP000663860"/>
    </source>
</evidence>
<dbReference type="EMBL" id="CAJNOE010000036">
    <property type="protein sequence ID" value="CAF0782314.1"/>
    <property type="molecule type" value="Genomic_DNA"/>
</dbReference>
<accession>A0A813RKI4</accession>
<comment type="caution">
    <text evidence="2">The sequence shown here is derived from an EMBL/GenBank/DDBJ whole genome shotgun (WGS) entry which is preliminary data.</text>
</comment>
<dbReference type="InterPro" id="IPR007612">
    <property type="entry name" value="LOR"/>
</dbReference>